<dbReference type="GO" id="GO:0004029">
    <property type="term" value="F:aldehyde dehydrogenase (NAD+) activity"/>
    <property type="evidence" value="ECO:0007669"/>
    <property type="project" value="TreeGrafter"/>
</dbReference>
<dbReference type="CDD" id="cd05266">
    <property type="entry name" value="SDR_a4"/>
    <property type="match status" value="1"/>
</dbReference>
<dbReference type="PANTHER" id="PTHR48079">
    <property type="entry name" value="PROTEIN YEEZ"/>
    <property type="match status" value="1"/>
</dbReference>
<dbReference type="Gene3D" id="3.40.50.720">
    <property type="entry name" value="NAD(P)-binding Rossmann-like Domain"/>
    <property type="match status" value="1"/>
</dbReference>
<organism evidence="2 3">
    <name type="scientific">Arenibacter aquaticus</name>
    <dbReference type="NCBI Taxonomy" id="2489054"/>
    <lineage>
        <taxon>Bacteria</taxon>
        <taxon>Pseudomonadati</taxon>
        <taxon>Bacteroidota</taxon>
        <taxon>Flavobacteriia</taxon>
        <taxon>Flavobacteriales</taxon>
        <taxon>Flavobacteriaceae</taxon>
        <taxon>Arenibacter</taxon>
    </lineage>
</organism>
<dbReference type="InterPro" id="IPR001509">
    <property type="entry name" value="Epimerase_deHydtase"/>
</dbReference>
<protein>
    <submittedName>
        <fullName evidence="2">SDR family oxidoreductase</fullName>
    </submittedName>
</protein>
<feature type="domain" description="NAD-dependent epimerase/dehydratase" evidence="1">
    <location>
        <begin position="10"/>
        <end position="168"/>
    </location>
</feature>
<dbReference type="Proteomes" id="UP000267585">
    <property type="component" value="Unassembled WGS sequence"/>
</dbReference>
<dbReference type="InterPro" id="IPR036291">
    <property type="entry name" value="NAD(P)-bd_dom_sf"/>
</dbReference>
<keyword evidence="3" id="KW-1185">Reference proteome</keyword>
<dbReference type="GO" id="GO:0005737">
    <property type="term" value="C:cytoplasm"/>
    <property type="evidence" value="ECO:0007669"/>
    <property type="project" value="TreeGrafter"/>
</dbReference>
<proteinExistence type="predicted"/>
<dbReference type="OrthoDB" id="751203at2"/>
<dbReference type="SUPFAM" id="SSF51735">
    <property type="entry name" value="NAD(P)-binding Rossmann-fold domains"/>
    <property type="match status" value="1"/>
</dbReference>
<dbReference type="InterPro" id="IPR051783">
    <property type="entry name" value="NAD(P)-dependent_oxidoreduct"/>
</dbReference>
<accession>A0A3S0AGL9</accession>
<name>A0A3S0AGL9_9FLAO</name>
<dbReference type="RefSeq" id="WP_126160652.1">
    <property type="nucleotide sequence ID" value="NZ_RQPJ01000001.1"/>
</dbReference>
<evidence type="ECO:0000313" key="2">
    <source>
        <dbReference type="EMBL" id="RTE55349.1"/>
    </source>
</evidence>
<comment type="caution">
    <text evidence="2">The sequence shown here is derived from an EMBL/GenBank/DDBJ whole genome shotgun (WGS) entry which is preliminary data.</text>
</comment>
<evidence type="ECO:0000313" key="3">
    <source>
        <dbReference type="Proteomes" id="UP000267585"/>
    </source>
</evidence>
<dbReference type="AlphaFoldDB" id="A0A3S0AGL9"/>
<dbReference type="PANTHER" id="PTHR48079:SF6">
    <property type="entry name" value="NAD(P)-BINDING DOMAIN-CONTAINING PROTEIN-RELATED"/>
    <property type="match status" value="1"/>
</dbReference>
<gene>
    <name evidence="2" type="ORF">EHW67_01915</name>
</gene>
<reference evidence="2 3" key="1">
    <citation type="submission" date="2018-11" db="EMBL/GenBank/DDBJ databases">
        <title>Arenibacter aquaticus sp.nov., a marine bacterium isolated from surface seawater in the South China Sea.</title>
        <authorList>
            <person name="Guo J."/>
            <person name="Sun J."/>
        </authorList>
    </citation>
    <scope>NUCLEOTIDE SEQUENCE [LARGE SCALE GENOMIC DNA]</scope>
    <source>
        <strain evidence="2 3">GUO666</strain>
    </source>
</reference>
<dbReference type="EMBL" id="RQPJ01000001">
    <property type="protein sequence ID" value="RTE55349.1"/>
    <property type="molecule type" value="Genomic_DNA"/>
</dbReference>
<evidence type="ECO:0000259" key="1">
    <source>
        <dbReference type="Pfam" id="PF01370"/>
    </source>
</evidence>
<dbReference type="Pfam" id="PF01370">
    <property type="entry name" value="Epimerase"/>
    <property type="match status" value="1"/>
</dbReference>
<sequence length="269" mass="29938">MIKTIGILGCGWLGFPLATALLEQQYHIHGSSTSEEKLNTLEKSGITPFYIELSENGIKGDIDGFLKQLDVLVINVPPRLRKAPKESYTTKIRLLHTAIKKTPLKRIIFVSSTSVYGNIDAVLNEESPAKPSSESGKQLLASENIFYEDRALHTTIIRFAGLIGPNRHPVTYLAGKSDLKNGEAPINLIHLDDCIGIIKQLIKDNFMHGIINAVYPYHPSKQDYYTAEAIKRGLPPPNYNLNTSALGNKIIESIYLNVKNYRFMTSIVS</sequence>